<evidence type="ECO:0000313" key="6">
    <source>
        <dbReference type="Proteomes" id="UP000248827"/>
    </source>
</evidence>
<keyword evidence="1 3" id="KW-0238">DNA-binding</keyword>
<keyword evidence="6" id="KW-1185">Reference proteome</keyword>
<evidence type="ECO:0000259" key="2">
    <source>
        <dbReference type="PROSITE" id="PS50995"/>
    </source>
</evidence>
<evidence type="ECO:0000313" key="3">
    <source>
        <dbReference type="EMBL" id="PWW34304.1"/>
    </source>
</evidence>
<dbReference type="GO" id="GO:0003700">
    <property type="term" value="F:DNA-binding transcription factor activity"/>
    <property type="evidence" value="ECO:0007669"/>
    <property type="project" value="InterPro"/>
</dbReference>
<name>A0A855XRZ0_9BACL</name>
<dbReference type="SMART" id="SM00347">
    <property type="entry name" value="HTH_MARR"/>
    <property type="match status" value="1"/>
</dbReference>
<dbReference type="InterPro" id="IPR036390">
    <property type="entry name" value="WH_DNA-bd_sf"/>
</dbReference>
<dbReference type="GO" id="GO:0003677">
    <property type="term" value="F:DNA binding"/>
    <property type="evidence" value="ECO:0007669"/>
    <property type="project" value="UniProtKB-KW"/>
</dbReference>
<sequence>MSTHKTNCNILWLTCQPWYYIRMDINELNEDEMRIWNTWKGSFKRVFGRVVKEMSEYTGLSEGDFGVLDRLVQFGDGKLRQQELADSMDWDKSRLSHHLTRMEKRGLVLRKPLDTERGVQVIITSVGKSALDEALPIVSKAIRKYFLDLLTDQDIKSITELAERTKKSTAIDN</sequence>
<feature type="domain" description="HTH marR-type" evidence="2">
    <location>
        <begin position="25"/>
        <end position="167"/>
    </location>
</feature>
<proteinExistence type="predicted"/>
<dbReference type="Proteomes" id="UP000248827">
    <property type="component" value="Unassembled WGS sequence"/>
</dbReference>
<dbReference type="Proteomes" id="UP000247078">
    <property type="component" value="Unassembled WGS sequence"/>
</dbReference>
<gene>
    <name evidence="4" type="ORF">DET54_104406</name>
    <name evidence="3" type="ORF">DET56_11516</name>
</gene>
<dbReference type="GO" id="GO:0006950">
    <property type="term" value="P:response to stress"/>
    <property type="evidence" value="ECO:0007669"/>
    <property type="project" value="TreeGrafter"/>
</dbReference>
<organism evidence="3 5">
    <name type="scientific">Paenibacillus pabuli</name>
    <dbReference type="NCBI Taxonomy" id="1472"/>
    <lineage>
        <taxon>Bacteria</taxon>
        <taxon>Bacillati</taxon>
        <taxon>Bacillota</taxon>
        <taxon>Bacilli</taxon>
        <taxon>Bacillales</taxon>
        <taxon>Paenibacillaceae</taxon>
        <taxon>Paenibacillus</taxon>
    </lineage>
</organism>
<dbReference type="AlphaFoldDB" id="A0A855XRZ0"/>
<dbReference type="InterPro" id="IPR055767">
    <property type="entry name" value="DUF7343"/>
</dbReference>
<protein>
    <submittedName>
        <fullName evidence="3">DNA-binding MarR family transcriptional regulator</fullName>
    </submittedName>
</protein>
<dbReference type="Gene3D" id="1.10.10.10">
    <property type="entry name" value="Winged helix-like DNA-binding domain superfamily/Winged helix DNA-binding domain"/>
    <property type="match status" value="1"/>
</dbReference>
<accession>A0A855XRZ0</accession>
<dbReference type="EMBL" id="QLLI01000004">
    <property type="protein sequence ID" value="RAI98349.1"/>
    <property type="molecule type" value="Genomic_DNA"/>
</dbReference>
<dbReference type="SUPFAM" id="SSF46785">
    <property type="entry name" value="Winged helix' DNA-binding domain"/>
    <property type="match status" value="1"/>
</dbReference>
<dbReference type="EMBL" id="QGTZ01000015">
    <property type="protein sequence ID" value="PWW34304.1"/>
    <property type="molecule type" value="Genomic_DNA"/>
</dbReference>
<reference evidence="3 5" key="1">
    <citation type="submission" date="2018-05" db="EMBL/GenBank/DDBJ databases">
        <title>Freshwater and sediment microbial communities from various areas in North America, analyzing microbe dynamics in response to fracking.</title>
        <authorList>
            <person name="Lamendella R."/>
        </authorList>
    </citation>
    <scope>NUCLEOTIDE SEQUENCE [LARGE SCALE GENOMIC DNA]</scope>
    <source>
        <strain evidence="3 5">DB-3</strain>
        <strain evidence="4 6">NG-13</strain>
    </source>
</reference>
<dbReference type="PANTHER" id="PTHR33164">
    <property type="entry name" value="TRANSCRIPTIONAL REGULATOR, MARR FAMILY"/>
    <property type="match status" value="1"/>
</dbReference>
<dbReference type="InterPro" id="IPR039422">
    <property type="entry name" value="MarR/SlyA-like"/>
</dbReference>
<dbReference type="InterPro" id="IPR000835">
    <property type="entry name" value="HTH_MarR-typ"/>
</dbReference>
<comment type="caution">
    <text evidence="3">The sequence shown here is derived from an EMBL/GenBank/DDBJ whole genome shotgun (WGS) entry which is preliminary data.</text>
</comment>
<dbReference type="Pfam" id="PF24034">
    <property type="entry name" value="DUF7343"/>
    <property type="match status" value="1"/>
</dbReference>
<dbReference type="InterPro" id="IPR036388">
    <property type="entry name" value="WH-like_DNA-bd_sf"/>
</dbReference>
<evidence type="ECO:0000313" key="4">
    <source>
        <dbReference type="EMBL" id="RAI98349.1"/>
    </source>
</evidence>
<evidence type="ECO:0000313" key="5">
    <source>
        <dbReference type="Proteomes" id="UP000247078"/>
    </source>
</evidence>
<dbReference type="PROSITE" id="PS50995">
    <property type="entry name" value="HTH_MARR_2"/>
    <property type="match status" value="1"/>
</dbReference>
<dbReference type="PANTHER" id="PTHR33164:SF99">
    <property type="entry name" value="MARR FAMILY REGULATORY PROTEIN"/>
    <property type="match status" value="1"/>
</dbReference>
<evidence type="ECO:0000256" key="1">
    <source>
        <dbReference type="ARBA" id="ARBA00023125"/>
    </source>
</evidence>